<dbReference type="InterPro" id="IPR050409">
    <property type="entry name" value="E3_ubiq-protein_ligase"/>
</dbReference>
<evidence type="ECO:0000256" key="1">
    <source>
        <dbReference type="ARBA" id="ARBA00000885"/>
    </source>
</evidence>
<protein>
    <recommendedName>
        <fullName evidence="3">HECT-type E3 ubiquitin transferase</fullName>
        <ecNumber evidence="3">2.3.2.26</ecNumber>
    </recommendedName>
</protein>
<dbReference type="FunFam" id="3.90.1750.10:FF:000026">
    <property type="entry name" value="E3 ubiquitin-protein ligase HACE1"/>
    <property type="match status" value="1"/>
</dbReference>
<evidence type="ECO:0000256" key="6">
    <source>
        <dbReference type="PROSITE-ProRule" id="PRU00104"/>
    </source>
</evidence>
<sequence length="124" mass="14192">MVRCIVNVIRPQINTFVEGFNELIPRELVSIFNDKELELLISGLPEIDFGDLTANTPSTPATRQDPMLFIGSFRRFQGTASFNQLDLPEYQSKEQLEERMYLPLTKPVKVSGLLEQSLSLRHRP</sequence>
<keyword evidence="4" id="KW-0808">Transferase</keyword>
<dbReference type="AlphaFoldDB" id="A0A0D3CR38"/>
<dbReference type="GO" id="GO:0000209">
    <property type="term" value="P:protein polyubiquitination"/>
    <property type="evidence" value="ECO:0007669"/>
    <property type="project" value="TreeGrafter"/>
</dbReference>
<dbReference type="EC" id="2.3.2.26" evidence="3"/>
<dbReference type="HOGENOM" id="CLU_2007097_0_0_1"/>
<dbReference type="GO" id="GO:0061630">
    <property type="term" value="F:ubiquitin protein ligase activity"/>
    <property type="evidence" value="ECO:0007669"/>
    <property type="project" value="UniProtKB-EC"/>
</dbReference>
<dbReference type="Pfam" id="PF00632">
    <property type="entry name" value="HECT"/>
    <property type="match status" value="1"/>
</dbReference>
<accession>A0A0D3CR38</accession>
<keyword evidence="5 6" id="KW-0833">Ubl conjugation pathway</keyword>
<reference evidence="8 9" key="1">
    <citation type="journal article" date="2014" name="Genome Biol.">
        <title>Transcriptome and methylome profiling reveals relics of genome dominance in the mesopolyploid Brassica oleracea.</title>
        <authorList>
            <person name="Parkin I.A."/>
            <person name="Koh C."/>
            <person name="Tang H."/>
            <person name="Robinson S.J."/>
            <person name="Kagale S."/>
            <person name="Clarke W.E."/>
            <person name="Town C.D."/>
            <person name="Nixon J."/>
            <person name="Krishnakumar V."/>
            <person name="Bidwell S.L."/>
            <person name="Denoeud F."/>
            <person name="Belcram H."/>
            <person name="Links M.G."/>
            <person name="Just J."/>
            <person name="Clarke C."/>
            <person name="Bender T."/>
            <person name="Huebert T."/>
            <person name="Mason A.S."/>
            <person name="Pires J.C."/>
            <person name="Barker G."/>
            <person name="Moore J."/>
            <person name="Walley P.G."/>
            <person name="Manoli S."/>
            <person name="Batley J."/>
            <person name="Edwards D."/>
            <person name="Nelson M.N."/>
            <person name="Wang X."/>
            <person name="Paterson A.H."/>
            <person name="King G."/>
            <person name="Bancroft I."/>
            <person name="Chalhoub B."/>
            <person name="Sharpe A.G."/>
        </authorList>
    </citation>
    <scope>NUCLEOTIDE SEQUENCE</scope>
    <source>
        <strain evidence="8 9">cv. TO1000</strain>
    </source>
</reference>
<name>A0A0D3CR38_BRAOL</name>
<dbReference type="PANTHER" id="PTHR11254:SF67">
    <property type="entry name" value="E3 UBIQUITIN-PROTEIN LIGASE HUWE1"/>
    <property type="match status" value="1"/>
</dbReference>
<dbReference type="STRING" id="109376.A0A0D3CR38"/>
<feature type="domain" description="HECT" evidence="7">
    <location>
        <begin position="9"/>
        <end position="56"/>
    </location>
</feature>
<evidence type="ECO:0000256" key="3">
    <source>
        <dbReference type="ARBA" id="ARBA00012485"/>
    </source>
</evidence>
<dbReference type="Proteomes" id="UP000032141">
    <property type="component" value="Chromosome C6"/>
</dbReference>
<evidence type="ECO:0000256" key="4">
    <source>
        <dbReference type="ARBA" id="ARBA00022679"/>
    </source>
</evidence>
<dbReference type="Gramene" id="Bo6g035830.1">
    <property type="protein sequence ID" value="Bo6g035830.1"/>
    <property type="gene ID" value="Bo6g035830"/>
</dbReference>
<reference evidence="8" key="2">
    <citation type="submission" date="2015-03" db="UniProtKB">
        <authorList>
            <consortium name="EnsemblPlants"/>
        </authorList>
    </citation>
    <scope>IDENTIFICATION</scope>
</reference>
<comment type="pathway">
    <text evidence="2">Protein modification; protein ubiquitination.</text>
</comment>
<proteinExistence type="predicted"/>
<dbReference type="Gene3D" id="3.90.1750.10">
    <property type="entry name" value="Hect, E3 ligase catalytic domains"/>
    <property type="match status" value="1"/>
</dbReference>
<dbReference type="OMA" id="QDPMLFI"/>
<comment type="catalytic activity">
    <reaction evidence="1">
        <text>S-ubiquitinyl-[E2 ubiquitin-conjugating enzyme]-L-cysteine + [acceptor protein]-L-lysine = [E2 ubiquitin-conjugating enzyme]-L-cysteine + N(6)-ubiquitinyl-[acceptor protein]-L-lysine.</text>
        <dbReference type="EC" id="2.3.2.26"/>
    </reaction>
</comment>
<evidence type="ECO:0000256" key="5">
    <source>
        <dbReference type="ARBA" id="ARBA00022786"/>
    </source>
</evidence>
<dbReference type="GO" id="GO:0005737">
    <property type="term" value="C:cytoplasm"/>
    <property type="evidence" value="ECO:0007669"/>
    <property type="project" value="TreeGrafter"/>
</dbReference>
<dbReference type="InterPro" id="IPR035983">
    <property type="entry name" value="Hect_E3_ubiquitin_ligase"/>
</dbReference>
<dbReference type="InterPro" id="IPR000569">
    <property type="entry name" value="HECT_dom"/>
</dbReference>
<keyword evidence="9" id="KW-1185">Reference proteome</keyword>
<dbReference type="EnsemblPlants" id="Bo6g035830.1">
    <property type="protein sequence ID" value="Bo6g035830.1"/>
    <property type="gene ID" value="Bo6g035830"/>
</dbReference>
<dbReference type="PANTHER" id="PTHR11254">
    <property type="entry name" value="HECT DOMAIN UBIQUITIN-PROTEIN LIGASE"/>
    <property type="match status" value="1"/>
</dbReference>
<organism evidence="8 9">
    <name type="scientific">Brassica oleracea var. oleracea</name>
    <dbReference type="NCBI Taxonomy" id="109376"/>
    <lineage>
        <taxon>Eukaryota</taxon>
        <taxon>Viridiplantae</taxon>
        <taxon>Streptophyta</taxon>
        <taxon>Embryophyta</taxon>
        <taxon>Tracheophyta</taxon>
        <taxon>Spermatophyta</taxon>
        <taxon>Magnoliopsida</taxon>
        <taxon>eudicotyledons</taxon>
        <taxon>Gunneridae</taxon>
        <taxon>Pentapetalae</taxon>
        <taxon>rosids</taxon>
        <taxon>malvids</taxon>
        <taxon>Brassicales</taxon>
        <taxon>Brassicaceae</taxon>
        <taxon>Brassiceae</taxon>
        <taxon>Brassica</taxon>
    </lineage>
</organism>
<comment type="caution">
    <text evidence="6">Lacks conserved residue(s) required for the propagation of feature annotation.</text>
</comment>
<dbReference type="PROSITE" id="PS50237">
    <property type="entry name" value="HECT"/>
    <property type="match status" value="1"/>
</dbReference>
<dbReference type="GO" id="GO:0006511">
    <property type="term" value="P:ubiquitin-dependent protein catabolic process"/>
    <property type="evidence" value="ECO:0007669"/>
    <property type="project" value="TreeGrafter"/>
</dbReference>
<evidence type="ECO:0000313" key="8">
    <source>
        <dbReference type="EnsemblPlants" id="Bo6g035830.1"/>
    </source>
</evidence>
<evidence type="ECO:0000259" key="7">
    <source>
        <dbReference type="PROSITE" id="PS50237"/>
    </source>
</evidence>
<evidence type="ECO:0000313" key="9">
    <source>
        <dbReference type="Proteomes" id="UP000032141"/>
    </source>
</evidence>
<dbReference type="SUPFAM" id="SSF56204">
    <property type="entry name" value="Hect, E3 ligase catalytic domain"/>
    <property type="match status" value="1"/>
</dbReference>
<evidence type="ECO:0000256" key="2">
    <source>
        <dbReference type="ARBA" id="ARBA00004906"/>
    </source>
</evidence>
<dbReference type="eggNOG" id="KOG0939">
    <property type="taxonomic scope" value="Eukaryota"/>
</dbReference>